<sequence length="2475" mass="281343">NVGSRIWPVLAGGRSDRQNAWTARVSPTKCSPDVLLPDSPDGSPSQNSFGEGVGNEVNSAAVAQIAELAPRRHQTSAVNHENIYRHCNERQTNANNAAHIKKNKDNSRARTTTRTTTKAVSGEDQQASTQTTDHSFGDHLVHQVYELADYNFGGKLIDTVSGKRTAAEALFCLRKQLATLVIPYIEQTSSVQHESATSTINTERIANDKRRRFGRHRAVGWSTKPTKRGRYGESLIHILIINNTRQHMIVLRELVLFCPPLVDDVMLGEQFLGVTCLHLAIAYRNNELLELLLRTSRARVNHQATGTFFGQNQQLSTAASRQSAFNQLSSLSLSLSLSAPTATITDEGDQSTMLGRANDRRLANEFLTYFGQSPLAWATCWQNEHGYDQLLAHGAQPNLGDTLYGNTCLHVVVVRRLPAEWYAFVARRGANQRARNAHGHTPLLLACQLGNWHLFRAILELSAHEFWSYSSITCRGYPLDVIDSLSSVDGCSPTAMSVILQSTRATDREKAQLLSVHVMQHLLEQKWRVFGRRHFTHGIVELTLHLLMLTIAVQLRPSQTSENSIDKNIINSRHKLSQLVTSANVRLSIELLIVLSSAMHIRKFLNQLQRTMAARASTASHLQSMCSSNTSSMFTLSCLLVLIIVPLRLINSQAWLSRRFNWNWNAAEDILLALAMPLAWSHLLSFAAAFRLTGPFVSMIGHMLTQDLRQFSIIYVVFVYAFSQAFYFTSYNINQAAINHNVTQASSDTSVERALTYLSSWMDLFKMTLGVHEFENYRQSNVTQALFVLFMVIVPILLLNMLIAMMNNTYSQIIAQSEREWSFQWAKTLFAIECSLTPAQRHHYLGQYAINMVSPNNEQPNDEQSSATIDRDNNTHTVVSLADVCDDSTATNIKHDDNDNQQQQHQQVNKAASVPALMIITRLSTTKAKRRKLAIDRWRLVLTKTCHIVTTAFIISPWHEIDRTTSNQLYYAQLALNVSGWQLFAEDGQMKLYTKELEIDGLVCDPLKAIHVVKGVTGYEMCHRFFNPNVRNEWELTLESMHLLEEINNDTLIFHQIHKRVWPAAQRDAVFWSHIRRIPEPRASCLSPDDVCPDNDPSLKLHDVWMVCNNSTDKPEIPPGSCVRLKLTVSLVCETYINANCDLSKITRDDLTCKIIYSSTINPGGWAPATVLRALYKREYPRFLNSFTAYVKSSTENQPISFGCKLFLLHPIASSKSSRRSLITNEDSSIKINTREDNKATRVLKSSFGFFSTNNNEEKEEEEDEENNDDREDYTYESNKNPRSRYIQDSLKKTKASKALRGNYDNFNIQGEDDIESGDGDHEDADEPTIEEIKDLSEFEQLIQEKDYVLVFFYAKKINDTTIDEVDESMSDSERILESLETIDDECDSHGIAFVKIDNDQLAAELGLADQLPCLIFYNHQLPSIYEGEYEPVSRVLDWVVSQQSEQSIEHVTDEILNKLIQQNPYVLALFTPKSCKSECNQIVETLETIDDDIDEFGIVFVTVDDIDLARRRARVTRFPALVLFSSGAEPKLYGGDLHQAEHVLRWVTDEETLDSPNVIDTINGAMFNKLISTSSSVAVLFVKDRCRNCDQVVRQLESIEMLIENENIDICKINDVKLAREHNISEKNLPALVYFNNKIPTLYKGNLMARDADQQLLEWLMEIKQTRQSAIELVSSEVLSTLLNSSDFANLVVLYYDPEICTSNRTTTNAAIQKKSSPQQKCKKIINELENIDERLDQFGLQFVKCDDVNYARSLGVMNLPSLVYYERDAVPSVYYGDLEQEDQVFDWLIKQKQEETIENINRKILDKLINANSDSYREYVAVVFYIPQHEESDDVLEIMELVDGLVFFRHGIPLKYDSDLYDKDEIVEWLTRPSNLEISDIIETVNRDKMFDQFRHKSQHLAVLFSTDSGACKQCHRVLEAMEKVDDKASAAGIRFIKVDNMDIARQFGVHALPALVFITRTSSTSFDTVRRDNGHGNNIGNNEESELLQADNQQAIIYAGDLKRSDKILEWLLQQKSPNQHQITEMSGAECQQLISQSDHVAVFFYNSHYNAAQLESDPQQQQQSAADDVKTGQRIDNNQSVRGINNNNQQASSDINNNPTDLCDDYCLAVLAGLNDIEHELSRFSIEFVKTHDLALIEHYGIRELPALMYFEKGTRASLYQGDLFAEEDCLDWLIQQALEDRIEEVTSLMLDRMIETNHYLAVLFSKPHCRACTLALEKLELVDSSLDLFDVQMVKIQDIALARRYGIRTFPALVYFRNGNPLIYDGDIKDEKSILEWLISDEARKIDDEIEEVSGKMLAKLIERSPFLAALFYDDDCVQCPEVIDGLERIDSEADIFGIEFVKINDFHAARKWNVHSFPTLVYFRRQSPSYYDGDLLDEASVLAWLTSNIKLDNEIEEVTNSRMLEKLLEANHISVLFYCSECDEVMSVLESIDRDADLLGIQFVKCRDPNYAKKYGINQLPAFTDNGHL</sequence>
<protein>
    <submittedName>
        <fullName evidence="14">Ceramide transfer protein</fullName>
    </submittedName>
</protein>
<dbReference type="CDD" id="cd08872">
    <property type="entry name" value="START_STARD11-like"/>
    <property type="match status" value="1"/>
</dbReference>
<evidence type="ECO:0000259" key="12">
    <source>
        <dbReference type="PROSITE" id="PS50848"/>
    </source>
</evidence>
<dbReference type="InterPro" id="IPR002110">
    <property type="entry name" value="Ankyrin_rpt"/>
</dbReference>
<evidence type="ECO:0000259" key="13">
    <source>
        <dbReference type="PROSITE" id="PS51352"/>
    </source>
</evidence>
<feature type="region of interest" description="Disordered" evidence="10">
    <location>
        <begin position="101"/>
        <end position="134"/>
    </location>
</feature>
<feature type="region of interest" description="Disordered" evidence="10">
    <location>
        <begin position="1252"/>
        <end position="1288"/>
    </location>
</feature>
<dbReference type="PROSITE" id="PS51352">
    <property type="entry name" value="THIOREDOXIN_2"/>
    <property type="match status" value="1"/>
</dbReference>
<feature type="compositionally biased region" description="Polar residues" evidence="10">
    <location>
        <begin position="123"/>
        <end position="134"/>
    </location>
</feature>
<dbReference type="SUPFAM" id="SSF52833">
    <property type="entry name" value="Thioredoxin-like"/>
    <property type="match status" value="9"/>
</dbReference>
<dbReference type="Proteomes" id="UP000825002">
    <property type="component" value="Unassembled WGS sequence"/>
</dbReference>
<evidence type="ECO:0000256" key="10">
    <source>
        <dbReference type="SAM" id="MobiDB-lite"/>
    </source>
</evidence>
<feature type="compositionally biased region" description="Acidic residues" evidence="10">
    <location>
        <begin position="1311"/>
        <end position="1326"/>
    </location>
</feature>
<feature type="compositionally biased region" description="Acidic residues" evidence="10">
    <location>
        <begin position="1258"/>
        <end position="1272"/>
    </location>
</feature>
<dbReference type="SUPFAM" id="SSF48403">
    <property type="entry name" value="Ankyrin repeat"/>
    <property type="match status" value="1"/>
</dbReference>
<feature type="non-terminal residue" evidence="14">
    <location>
        <position position="1"/>
    </location>
</feature>
<keyword evidence="8 11" id="KW-0472">Membrane</keyword>
<keyword evidence="3" id="KW-0268">Exocytosis</keyword>
<keyword evidence="9" id="KW-1053">Target membrane</keyword>
<keyword evidence="4" id="KW-1052">Target cell membrane</keyword>
<keyword evidence="7" id="KW-0800">Toxin</keyword>
<dbReference type="Pfam" id="PF00520">
    <property type="entry name" value="Ion_trans"/>
    <property type="match status" value="1"/>
</dbReference>
<feature type="region of interest" description="Disordered" evidence="10">
    <location>
        <begin position="2080"/>
        <end position="2100"/>
    </location>
</feature>
<evidence type="ECO:0000256" key="8">
    <source>
        <dbReference type="ARBA" id="ARBA00023136"/>
    </source>
</evidence>
<evidence type="ECO:0000256" key="1">
    <source>
        <dbReference type="ARBA" id="ARBA00004141"/>
    </source>
</evidence>
<accession>A0ABQ7S9C5</accession>
<name>A0ABQ7S9C5_9ACAR</name>
<keyword evidence="7" id="KW-0528">Neurotoxin</keyword>
<dbReference type="InterPro" id="IPR013766">
    <property type="entry name" value="Thioredoxin_domain"/>
</dbReference>
<feature type="transmembrane region" description="Helical" evidence="11">
    <location>
        <begin position="785"/>
        <end position="806"/>
    </location>
</feature>
<gene>
    <name evidence="14" type="primary">CERT</name>
    <name evidence="14" type="ORF">GZH46_01472</name>
</gene>
<proteinExistence type="predicted"/>
<feature type="region of interest" description="Disordered" evidence="10">
    <location>
        <begin position="1303"/>
        <end position="1326"/>
    </location>
</feature>
<comment type="subcellular location">
    <subcellularLocation>
        <location evidence="1">Membrane</location>
        <topology evidence="1">Multi-pass membrane protein</topology>
    </subcellularLocation>
    <subcellularLocation>
        <location evidence="2">Target cell membrane</location>
    </subcellularLocation>
</comment>
<dbReference type="Gene3D" id="1.25.40.20">
    <property type="entry name" value="Ankyrin repeat-containing domain"/>
    <property type="match status" value="1"/>
</dbReference>
<evidence type="ECO:0000313" key="15">
    <source>
        <dbReference type="Proteomes" id="UP000825002"/>
    </source>
</evidence>
<dbReference type="SMART" id="SM00248">
    <property type="entry name" value="ANK"/>
    <property type="match status" value="4"/>
</dbReference>
<dbReference type="InterPro" id="IPR005821">
    <property type="entry name" value="Ion_trans_dom"/>
</dbReference>
<evidence type="ECO:0000256" key="4">
    <source>
        <dbReference type="ARBA" id="ARBA00022537"/>
    </source>
</evidence>
<evidence type="ECO:0000256" key="3">
    <source>
        <dbReference type="ARBA" id="ARBA00022483"/>
    </source>
</evidence>
<feature type="transmembrane region" description="Helical" evidence="11">
    <location>
        <begin position="632"/>
        <end position="650"/>
    </location>
</feature>
<keyword evidence="7" id="KW-0638">Presynaptic neurotoxin</keyword>
<dbReference type="PANTHER" id="PTHR19991">
    <property type="entry name" value="L 2 01289"/>
    <property type="match status" value="1"/>
</dbReference>
<dbReference type="PANTHER" id="PTHR19991:SF3">
    <property type="entry name" value="LETHAL (2) 01289, ISOFORM F"/>
    <property type="match status" value="1"/>
</dbReference>
<evidence type="ECO:0000256" key="2">
    <source>
        <dbReference type="ARBA" id="ARBA00004175"/>
    </source>
</evidence>
<evidence type="ECO:0000313" key="14">
    <source>
        <dbReference type="EMBL" id="KAG9509996.1"/>
    </source>
</evidence>
<dbReference type="InterPro" id="IPR041952">
    <property type="entry name" value="STARD11_START"/>
</dbReference>
<organism evidence="14 15">
    <name type="scientific">Fragariocoptes setiger</name>
    <dbReference type="NCBI Taxonomy" id="1670756"/>
    <lineage>
        <taxon>Eukaryota</taxon>
        <taxon>Metazoa</taxon>
        <taxon>Ecdysozoa</taxon>
        <taxon>Arthropoda</taxon>
        <taxon>Chelicerata</taxon>
        <taxon>Arachnida</taxon>
        <taxon>Acari</taxon>
        <taxon>Acariformes</taxon>
        <taxon>Trombidiformes</taxon>
        <taxon>Prostigmata</taxon>
        <taxon>Eupodina</taxon>
        <taxon>Eriophyoidea</taxon>
        <taxon>Phytoptidae</taxon>
        <taxon>Fragariocoptes</taxon>
    </lineage>
</organism>
<feature type="transmembrane region" description="Helical" evidence="11">
    <location>
        <begin position="710"/>
        <end position="728"/>
    </location>
</feature>
<dbReference type="Gene3D" id="3.30.530.20">
    <property type="match status" value="1"/>
</dbReference>
<feature type="region of interest" description="Disordered" evidence="10">
    <location>
        <begin position="17"/>
        <end position="53"/>
    </location>
</feature>
<evidence type="ECO:0000256" key="11">
    <source>
        <dbReference type="SAM" id="Phobius"/>
    </source>
</evidence>
<dbReference type="InterPro" id="IPR023393">
    <property type="entry name" value="START-like_dom_sf"/>
</dbReference>
<evidence type="ECO:0000256" key="6">
    <source>
        <dbReference type="ARBA" id="ARBA00022989"/>
    </source>
</evidence>
<feature type="domain" description="START" evidence="12">
    <location>
        <begin position="979"/>
        <end position="1196"/>
    </location>
</feature>
<keyword evidence="15" id="KW-1185">Reference proteome</keyword>
<dbReference type="Pfam" id="PF00023">
    <property type="entry name" value="Ank"/>
    <property type="match status" value="1"/>
</dbReference>
<evidence type="ECO:0000256" key="9">
    <source>
        <dbReference type="ARBA" id="ARBA00023298"/>
    </source>
</evidence>
<keyword evidence="6 11" id="KW-1133">Transmembrane helix</keyword>
<comment type="caution">
    <text evidence="14">The sequence shown here is derived from an EMBL/GenBank/DDBJ whole genome shotgun (WGS) entry which is preliminary data.</text>
</comment>
<dbReference type="InterPro" id="IPR036249">
    <property type="entry name" value="Thioredoxin-like_sf"/>
</dbReference>
<evidence type="ECO:0000256" key="7">
    <source>
        <dbReference type="ARBA" id="ARBA00023028"/>
    </source>
</evidence>
<reference evidence="14 15" key="1">
    <citation type="submission" date="2020-10" db="EMBL/GenBank/DDBJ databases">
        <authorList>
            <person name="Klimov P.B."/>
            <person name="Dyachkov S.M."/>
            <person name="Chetverikov P.E."/>
        </authorList>
    </citation>
    <scope>NUCLEOTIDE SEQUENCE [LARGE SCALE GENOMIC DNA]</scope>
    <source>
        <strain evidence="14">BMOC 18-1129-001#AD2665</strain>
        <tissue evidence="14">Entire mites</tissue>
    </source>
</reference>
<keyword evidence="5 11" id="KW-0812">Transmembrane</keyword>
<dbReference type="Gene3D" id="3.40.30.10">
    <property type="entry name" value="Glutaredoxin"/>
    <property type="match status" value="6"/>
</dbReference>
<dbReference type="InterPro" id="IPR002913">
    <property type="entry name" value="START_lipid-bd_dom"/>
</dbReference>
<evidence type="ECO:0000256" key="5">
    <source>
        <dbReference type="ARBA" id="ARBA00022692"/>
    </source>
</evidence>
<dbReference type="PROSITE" id="PS50848">
    <property type="entry name" value="START"/>
    <property type="match status" value="1"/>
</dbReference>
<feature type="domain" description="Thioredoxin" evidence="13">
    <location>
        <begin position="2282"/>
        <end position="2415"/>
    </location>
</feature>
<dbReference type="SMART" id="SM00234">
    <property type="entry name" value="START"/>
    <property type="match status" value="1"/>
</dbReference>
<dbReference type="Pfam" id="PF01852">
    <property type="entry name" value="START"/>
    <property type="match status" value="1"/>
</dbReference>
<dbReference type="EMBL" id="JAIFTH010000265">
    <property type="protein sequence ID" value="KAG9509996.1"/>
    <property type="molecule type" value="Genomic_DNA"/>
</dbReference>
<dbReference type="InterPro" id="IPR036770">
    <property type="entry name" value="Ankyrin_rpt-contain_sf"/>
</dbReference>
<feature type="transmembrane region" description="Helical" evidence="11">
    <location>
        <begin position="670"/>
        <end position="690"/>
    </location>
</feature>
<dbReference type="CDD" id="cd02961">
    <property type="entry name" value="PDI_a_family"/>
    <property type="match status" value="1"/>
</dbReference>
<dbReference type="SUPFAM" id="SSF55961">
    <property type="entry name" value="Bet v1-like"/>
    <property type="match status" value="1"/>
</dbReference>
<dbReference type="CDD" id="cd02947">
    <property type="entry name" value="TRX_family"/>
    <property type="match status" value="2"/>
</dbReference>